<evidence type="ECO:0000256" key="3">
    <source>
        <dbReference type="ARBA" id="ARBA00023002"/>
    </source>
</evidence>
<keyword evidence="2" id="KW-0288">FMN</keyword>
<reference evidence="5 6" key="1">
    <citation type="submission" date="2021-03" db="EMBL/GenBank/DDBJ databases">
        <title>Genomic Encyclopedia of Type Strains, Phase IV (KMG-IV): sequencing the most valuable type-strain genomes for metagenomic binning, comparative biology and taxonomic classification.</title>
        <authorList>
            <person name="Goeker M."/>
        </authorList>
    </citation>
    <scope>NUCLEOTIDE SEQUENCE [LARGE SCALE GENOMIC DNA]</scope>
    <source>
        <strain evidence="5 6">DSM 101872</strain>
    </source>
</reference>
<protein>
    <submittedName>
        <fullName evidence="5">Nitroreductase</fullName>
    </submittedName>
</protein>
<organism evidence="5 6">
    <name type="scientific">Lactobacillus colini</name>
    <dbReference type="NCBI Taxonomy" id="1819254"/>
    <lineage>
        <taxon>Bacteria</taxon>
        <taxon>Bacillati</taxon>
        <taxon>Bacillota</taxon>
        <taxon>Bacilli</taxon>
        <taxon>Lactobacillales</taxon>
        <taxon>Lactobacillaceae</taxon>
        <taxon>Lactobacillus</taxon>
    </lineage>
</organism>
<feature type="domain" description="Nitroreductase" evidence="4">
    <location>
        <begin position="9"/>
        <end position="191"/>
    </location>
</feature>
<evidence type="ECO:0000313" key="6">
    <source>
        <dbReference type="Proteomes" id="UP001519292"/>
    </source>
</evidence>
<dbReference type="InterPro" id="IPR000415">
    <property type="entry name" value="Nitroreductase-like"/>
</dbReference>
<dbReference type="PANTHER" id="PTHR23026:SF90">
    <property type="entry name" value="IODOTYROSINE DEIODINASE 1"/>
    <property type="match status" value="1"/>
</dbReference>
<dbReference type="EMBL" id="JAGGLU010000003">
    <property type="protein sequence ID" value="MBP2057572.1"/>
    <property type="molecule type" value="Genomic_DNA"/>
</dbReference>
<dbReference type="CDD" id="cd02136">
    <property type="entry name" value="PnbA_NfnB-like"/>
    <property type="match status" value="1"/>
</dbReference>
<dbReference type="PANTHER" id="PTHR23026">
    <property type="entry name" value="NADPH NITROREDUCTASE"/>
    <property type="match status" value="1"/>
</dbReference>
<accession>A0ABS4MDW7</accession>
<keyword evidence="3" id="KW-0560">Oxidoreductase</keyword>
<evidence type="ECO:0000313" key="5">
    <source>
        <dbReference type="EMBL" id="MBP2057572.1"/>
    </source>
</evidence>
<proteinExistence type="predicted"/>
<dbReference type="InterPro" id="IPR029479">
    <property type="entry name" value="Nitroreductase"/>
</dbReference>
<dbReference type="RefSeq" id="WP_209686316.1">
    <property type="nucleotide sequence ID" value="NZ_JAGGLU010000003.1"/>
</dbReference>
<dbReference type="InterPro" id="IPR050627">
    <property type="entry name" value="Nitroreductase/BluB"/>
</dbReference>
<dbReference type="Gene3D" id="3.40.109.10">
    <property type="entry name" value="NADH Oxidase"/>
    <property type="match status" value="1"/>
</dbReference>
<evidence type="ECO:0000259" key="4">
    <source>
        <dbReference type="Pfam" id="PF00881"/>
    </source>
</evidence>
<dbReference type="SUPFAM" id="SSF55469">
    <property type="entry name" value="FMN-dependent nitroreductase-like"/>
    <property type="match status" value="1"/>
</dbReference>
<name>A0ABS4MDW7_9LACO</name>
<evidence type="ECO:0000256" key="2">
    <source>
        <dbReference type="ARBA" id="ARBA00022643"/>
    </source>
</evidence>
<comment type="caution">
    <text evidence="5">The sequence shown here is derived from an EMBL/GenBank/DDBJ whole genome shotgun (WGS) entry which is preliminary data.</text>
</comment>
<sequence length="216" mass="24731">MDFKTTLDQQRAVRKFTDKKISDADIRDIIEDAQRAPSLLNSQPWRAYVVQGNIVKKIRSDFKKLIENGQLPREDFSKVMAVQWDTFPSKNMSTMSDDLNYFLRGELDQFDKAQLNLFNAPTLVFMTIPKKTSAWSIFDLGAFSQTLMLSAQSRGISTMPAHAIVKFPDIIRKYVDIPDDESIGMGIGLGYRDKKAMINNYRAKRLPVDKILKIVE</sequence>
<dbReference type="Proteomes" id="UP001519292">
    <property type="component" value="Unassembled WGS sequence"/>
</dbReference>
<gene>
    <name evidence="5" type="ORF">J2Z60_000743</name>
</gene>
<keyword evidence="1" id="KW-0285">Flavoprotein</keyword>
<evidence type="ECO:0000256" key="1">
    <source>
        <dbReference type="ARBA" id="ARBA00022630"/>
    </source>
</evidence>
<dbReference type="Pfam" id="PF00881">
    <property type="entry name" value="Nitroreductase"/>
    <property type="match status" value="1"/>
</dbReference>
<keyword evidence="6" id="KW-1185">Reference proteome</keyword>